<dbReference type="EMBL" id="LR134142">
    <property type="protein sequence ID" value="VEA04321.1"/>
    <property type="molecule type" value="Genomic_DNA"/>
</dbReference>
<proteinExistence type="predicted"/>
<sequence length="252" mass="28415">MPILDCSTRASTLRSLSAGFGCSPSSLSVALLAFDLDALYETDLHIDIPPEEYLYHYACERFGAPADYSSAYWFHGTRTVPGNLFSDGLLSLEQSEKRVMDMLIALAPDTEVSSRLQKWNVHGGVPEEMFRMRTLDPAHWGPYGYLIRETHEHANLLSQHEYLGLPELVEDVCRAYQQYYGRDLSTHYQQLLQPCIVWFISVVQHQLHALSAALSYAYTSVRGIRPSGLSIYGIDRGGIPVSHEQIVNVEFL</sequence>
<evidence type="ECO:0000313" key="1">
    <source>
        <dbReference type="EMBL" id="VEA04321.1"/>
    </source>
</evidence>
<evidence type="ECO:0000313" key="2">
    <source>
        <dbReference type="Proteomes" id="UP000276345"/>
    </source>
</evidence>
<reference evidence="1 2" key="1">
    <citation type="submission" date="2018-12" db="EMBL/GenBank/DDBJ databases">
        <authorList>
            <consortium name="Pathogen Informatics"/>
        </authorList>
    </citation>
    <scope>NUCLEOTIDE SEQUENCE [LARGE SCALE GENOMIC DNA]</scope>
    <source>
        <strain evidence="1 2">NCTC7406</strain>
    </source>
</reference>
<protein>
    <submittedName>
        <fullName evidence="1">Uncharacterized protein</fullName>
    </submittedName>
</protein>
<organism evidence="1 2">
    <name type="scientific">Salmonella enterica subsp. enterica serovar Sanjuan</name>
    <dbReference type="NCBI Taxonomy" id="1160765"/>
    <lineage>
        <taxon>Bacteria</taxon>
        <taxon>Pseudomonadati</taxon>
        <taxon>Pseudomonadota</taxon>
        <taxon>Gammaproteobacteria</taxon>
        <taxon>Enterobacterales</taxon>
        <taxon>Enterobacteriaceae</taxon>
        <taxon>Salmonella</taxon>
    </lineage>
</organism>
<name>A0A447NLV8_SALET</name>
<dbReference type="AlphaFoldDB" id="A0A447NLV8"/>
<dbReference type="Proteomes" id="UP000276345">
    <property type="component" value="Chromosome"/>
</dbReference>
<gene>
    <name evidence="1" type="ORF">NCTC7406_01334</name>
</gene>
<accession>A0A447NLV8</accession>